<keyword evidence="8" id="KW-1185">Reference proteome</keyword>
<dbReference type="Pfam" id="PF00132">
    <property type="entry name" value="Hexapep"/>
    <property type="match status" value="1"/>
</dbReference>
<dbReference type="PANTHER" id="PTHR23416">
    <property type="entry name" value="SIALIC ACID SYNTHASE-RELATED"/>
    <property type="match status" value="1"/>
</dbReference>
<keyword evidence="5" id="KW-0012">Acyltransferase</keyword>
<dbReference type="AlphaFoldDB" id="A0A2A4EKL2"/>
<dbReference type="SUPFAM" id="SSF51161">
    <property type="entry name" value="Trimeric LpxA-like enzymes"/>
    <property type="match status" value="1"/>
</dbReference>
<keyword evidence="1 5" id="KW-0808">Transferase</keyword>
<dbReference type="InterPro" id="IPR011004">
    <property type="entry name" value="Trimer_LpxA-like_sf"/>
</dbReference>
<dbReference type="InterPro" id="IPR051159">
    <property type="entry name" value="Hexapeptide_acetyltransf"/>
</dbReference>
<reference evidence="4 6" key="1">
    <citation type="journal article" date="2018" name="Vet. Microbiol.">
        <title>Clonal diversity and geographic distribution of methicillin-resistant Staphylococcus pseudintermedius from Australian animals: Discovery of novel sequence types.</title>
        <authorList>
            <person name="Worthing K.A."/>
            <person name="Abraham S."/>
            <person name="Coombs G.W."/>
            <person name="Pang S."/>
            <person name="Saputra S."/>
            <person name="Jordan D."/>
            <person name="Trott D.J."/>
            <person name="Norris J.M."/>
        </authorList>
    </citation>
    <scope>NUCLEOTIDE SEQUENCE [LARGE SCALE GENOMIC DNA]</scope>
    <source>
        <strain evidence="4 6">ST525 1</strain>
    </source>
</reference>
<dbReference type="EMBL" id="QEIT01000025">
    <property type="protein sequence ID" value="PWZ75533.1"/>
    <property type="molecule type" value="Genomic_DNA"/>
</dbReference>
<dbReference type="EMBL" id="QQPC01000062">
    <property type="protein sequence ID" value="REA80890.1"/>
    <property type="molecule type" value="Genomic_DNA"/>
</dbReference>
<dbReference type="Proteomes" id="UP000600220">
    <property type="component" value="Unassembled WGS sequence"/>
</dbReference>
<sequence>MKRRLKVYPAGCHNALHDLYRYIRFMRLLKNTLIIEIARYVPHVGVKRWMYCRLLKMTIGEKTAFAFKAVPDLLYPEKIKIGHNVIIGYNTTLLTHEFLTESLRVGEVEIGDHTMIGANVTVLPGVKIGSHVQIGAGSVVSKDIPDYTVAYGNPIQLHSKH</sequence>
<evidence type="ECO:0000313" key="7">
    <source>
        <dbReference type="Proteomes" id="UP000256409"/>
    </source>
</evidence>
<dbReference type="PROSITE" id="PS00101">
    <property type="entry name" value="HEXAPEP_TRANSFERASES"/>
    <property type="match status" value="1"/>
</dbReference>
<dbReference type="OrthoDB" id="9801697at2"/>
<keyword evidence="2" id="KW-0677">Repeat</keyword>
<reference evidence="5" key="2">
    <citation type="journal article" date="2018" name="Vet. Microbiol.">
        <title>Methicillin-resistant staphylococci amongst veterinary personnel, personnel-owned pets, patients and the hospital environment of two small animal veterinary hospitals.</title>
        <authorList>
            <person name="Worthing K.A."/>
            <person name="Brown J."/>
            <person name="Gerber L."/>
            <person name="Abraham S."/>
            <person name="Trott D."/>
            <person name="Norris J.M."/>
        </authorList>
    </citation>
    <scope>NUCLEOTIDE SEQUENCE</scope>
    <source>
        <strain evidence="5">ST496-2</strain>
    </source>
</reference>
<evidence type="ECO:0000256" key="2">
    <source>
        <dbReference type="ARBA" id="ARBA00022737"/>
    </source>
</evidence>
<dbReference type="Gene3D" id="2.160.10.10">
    <property type="entry name" value="Hexapeptide repeat proteins"/>
    <property type="match status" value="1"/>
</dbReference>
<evidence type="ECO:0000313" key="3">
    <source>
        <dbReference type="EMBL" id="EGQ4384716.1"/>
    </source>
</evidence>
<evidence type="ECO:0000256" key="1">
    <source>
        <dbReference type="ARBA" id="ARBA00022679"/>
    </source>
</evidence>
<accession>A0A2A4EKL2</accession>
<dbReference type="CDD" id="cd04647">
    <property type="entry name" value="LbH_MAT_like"/>
    <property type="match status" value="1"/>
</dbReference>
<dbReference type="PANTHER" id="PTHR23416:SF76">
    <property type="entry name" value="ZN(II)2CYS6 TRANSCRIPTION FACTOR (EUROFUNG)"/>
    <property type="match status" value="1"/>
</dbReference>
<evidence type="ECO:0000313" key="5">
    <source>
        <dbReference type="EMBL" id="REA80890.1"/>
    </source>
</evidence>
<dbReference type="EMBL" id="AAXKXX010000007">
    <property type="protein sequence ID" value="EGQ4384716.1"/>
    <property type="molecule type" value="Genomic_DNA"/>
</dbReference>
<organism evidence="5 7">
    <name type="scientific">Staphylococcus pseudintermedius</name>
    <dbReference type="NCBI Taxonomy" id="283734"/>
    <lineage>
        <taxon>Bacteria</taxon>
        <taxon>Bacillati</taxon>
        <taxon>Bacillota</taxon>
        <taxon>Bacilli</taxon>
        <taxon>Bacillales</taxon>
        <taxon>Staphylococcaceae</taxon>
        <taxon>Staphylococcus</taxon>
        <taxon>Staphylococcus intermedius group</taxon>
    </lineage>
</organism>
<evidence type="ECO:0000313" key="8">
    <source>
        <dbReference type="Proteomes" id="UP000600220"/>
    </source>
</evidence>
<dbReference type="InterPro" id="IPR018357">
    <property type="entry name" value="Hexapep_transf_CS"/>
</dbReference>
<dbReference type="Proteomes" id="UP000246800">
    <property type="component" value="Unassembled WGS sequence"/>
</dbReference>
<proteinExistence type="predicted"/>
<dbReference type="InterPro" id="IPR001451">
    <property type="entry name" value="Hexapep"/>
</dbReference>
<name>A0A2A4EKL2_STAPS</name>
<reference evidence="3 8" key="4">
    <citation type="submission" date="2018-11" db="EMBL/GenBank/DDBJ databases">
        <authorList>
            <consortium name="Veterinary Laboratory Investigation and Response Network"/>
        </authorList>
    </citation>
    <scope>NUCLEOTIDE SEQUENCE [LARGE SCALE GENOMIC DNA]</scope>
    <source>
        <strain evidence="3 8">SPSE-18-VL-LA-PA-Ryan-0021</strain>
    </source>
</reference>
<gene>
    <name evidence="4" type="ORF">DD902_05145</name>
    <name evidence="5" type="ORF">DV961_09025</name>
    <name evidence="3" type="ORF">EGV54_06355</name>
</gene>
<evidence type="ECO:0000313" key="6">
    <source>
        <dbReference type="Proteomes" id="UP000246800"/>
    </source>
</evidence>
<reference evidence="7" key="3">
    <citation type="journal article" date="2018" name="Vet. Microbiol.">
        <title>Molecular epidemiology of methicillin-resistant staphylococci amongst veterinary personnel, personnel-owned pets, patients and the hospital environment of two companion animal veterinary hospitals.</title>
        <authorList>
            <person name="Worthing K.A."/>
            <person name="Brown J."/>
            <person name="Gerber L."/>
            <person name="Abraham S."/>
            <person name="Trott D."/>
            <person name="Norris J.M."/>
        </authorList>
    </citation>
    <scope>NUCLEOTIDE SEQUENCE [LARGE SCALE GENOMIC DNA]</scope>
    <source>
        <strain evidence="7">ST496-2</strain>
    </source>
</reference>
<evidence type="ECO:0000313" key="4">
    <source>
        <dbReference type="EMBL" id="PWZ75533.1"/>
    </source>
</evidence>
<dbReference type="Proteomes" id="UP000256409">
    <property type="component" value="Unassembled WGS sequence"/>
</dbReference>
<comment type="caution">
    <text evidence="5">The sequence shown here is derived from an EMBL/GenBank/DDBJ whole genome shotgun (WGS) entry which is preliminary data.</text>
</comment>
<dbReference type="GO" id="GO:0008374">
    <property type="term" value="F:O-acyltransferase activity"/>
    <property type="evidence" value="ECO:0007669"/>
    <property type="project" value="TreeGrafter"/>
</dbReference>
<protein>
    <submittedName>
        <fullName evidence="5">Acyltransferase</fullName>
    </submittedName>
</protein>